<comment type="caution">
    <text evidence="1">The sequence shown here is derived from an EMBL/GenBank/DDBJ whole genome shotgun (WGS) entry which is preliminary data.</text>
</comment>
<accession>A0A7D9D905</accession>
<dbReference type="Gene3D" id="3.10.100.10">
    <property type="entry name" value="Mannose-Binding Protein A, subunit A"/>
    <property type="match status" value="1"/>
</dbReference>
<dbReference type="Proteomes" id="UP001152795">
    <property type="component" value="Unassembled WGS sequence"/>
</dbReference>
<keyword evidence="1" id="KW-0675">Receptor</keyword>
<dbReference type="PROSITE" id="PS50041">
    <property type="entry name" value="C_TYPE_LECTIN_2"/>
    <property type="match status" value="1"/>
</dbReference>
<dbReference type="PANTHER" id="PTHR24543">
    <property type="entry name" value="MULTICOPPER OXIDASE-RELATED"/>
    <property type="match status" value="1"/>
</dbReference>
<reference evidence="1" key="1">
    <citation type="submission" date="2020-04" db="EMBL/GenBank/DDBJ databases">
        <authorList>
            <person name="Alioto T."/>
            <person name="Alioto T."/>
            <person name="Gomez Garrido J."/>
        </authorList>
    </citation>
    <scope>NUCLEOTIDE SEQUENCE</scope>
    <source>
        <strain evidence="1">A484AB</strain>
    </source>
</reference>
<dbReference type="InterPro" id="IPR016186">
    <property type="entry name" value="C-type_lectin-like/link_sf"/>
</dbReference>
<protein>
    <submittedName>
        <fullName evidence="1">Discoidin domain-containing receptor 2-like isoform X1</fullName>
    </submittedName>
</protein>
<evidence type="ECO:0000313" key="2">
    <source>
        <dbReference type="Proteomes" id="UP001152795"/>
    </source>
</evidence>
<dbReference type="PROSITE" id="PS01285">
    <property type="entry name" value="FA58C_1"/>
    <property type="match status" value="1"/>
</dbReference>
<dbReference type="Pfam" id="PF00059">
    <property type="entry name" value="Lectin_C"/>
    <property type="match status" value="1"/>
</dbReference>
<dbReference type="Pfam" id="PF00754">
    <property type="entry name" value="F5_F8_type_C"/>
    <property type="match status" value="1"/>
</dbReference>
<dbReference type="PANTHER" id="PTHR24543:SF325">
    <property type="entry name" value="F5_8 TYPE C DOMAIN-CONTAINING PROTEIN"/>
    <property type="match status" value="1"/>
</dbReference>
<dbReference type="AlphaFoldDB" id="A0A7D9D905"/>
<proteinExistence type="predicted"/>
<dbReference type="InterPro" id="IPR016187">
    <property type="entry name" value="CTDL_fold"/>
</dbReference>
<dbReference type="CDD" id="cd00037">
    <property type="entry name" value="CLECT"/>
    <property type="match status" value="1"/>
</dbReference>
<dbReference type="OrthoDB" id="6262482at2759"/>
<evidence type="ECO:0000313" key="1">
    <source>
        <dbReference type="EMBL" id="CAB3979757.1"/>
    </source>
</evidence>
<dbReference type="InterPro" id="IPR008979">
    <property type="entry name" value="Galactose-bd-like_sf"/>
</dbReference>
<gene>
    <name evidence="1" type="ORF">PACLA_8A044484</name>
</gene>
<dbReference type="Gene3D" id="2.60.120.260">
    <property type="entry name" value="Galactose-binding domain-like"/>
    <property type="match status" value="1"/>
</dbReference>
<organism evidence="1 2">
    <name type="scientific">Paramuricea clavata</name>
    <name type="common">Red gorgonian</name>
    <name type="synonym">Violescent sea-whip</name>
    <dbReference type="NCBI Taxonomy" id="317549"/>
    <lineage>
        <taxon>Eukaryota</taxon>
        <taxon>Metazoa</taxon>
        <taxon>Cnidaria</taxon>
        <taxon>Anthozoa</taxon>
        <taxon>Octocorallia</taxon>
        <taxon>Malacalcyonacea</taxon>
        <taxon>Plexauridae</taxon>
        <taxon>Paramuricea</taxon>
    </lineage>
</organism>
<sequence>MGMRTDGAWSTELCSAPRRYICKRKRAMFDCDAPLGMENGNINDDQITAKVRSPSTTGPLKSRLRSNDAWCPQAKDDYLQIDLGSIYKIKNIAVQGLATSYCIQYGKDGKTYKPYGLRASTCEELSSDASTEPHFLKKLRPFIARHIRIRPTQGSNKCVRLEFYGCLSENLVFGGYRTTPWEKIPSSAYQIQINHIQISWNDARSYCLEQKADLLSMSTATIAEYIKTRLTRLRPFSWWIGLTDRDYPTTYYWTDTSPVNYIGWAAYSAYSMFLNFYNR</sequence>
<dbReference type="SUPFAM" id="SSF49785">
    <property type="entry name" value="Galactose-binding domain-like"/>
    <property type="match status" value="1"/>
</dbReference>
<name>A0A7D9D905_PARCT</name>
<dbReference type="InterPro" id="IPR001304">
    <property type="entry name" value="C-type_lectin-like"/>
</dbReference>
<keyword evidence="2" id="KW-1185">Reference proteome</keyword>
<dbReference type="SMART" id="SM00231">
    <property type="entry name" value="FA58C"/>
    <property type="match status" value="1"/>
</dbReference>
<dbReference type="EMBL" id="CACRXK020000225">
    <property type="protein sequence ID" value="CAB3979757.1"/>
    <property type="molecule type" value="Genomic_DNA"/>
</dbReference>
<dbReference type="SUPFAM" id="SSF56436">
    <property type="entry name" value="C-type lectin-like"/>
    <property type="match status" value="1"/>
</dbReference>
<dbReference type="InterPro" id="IPR000421">
    <property type="entry name" value="FA58C"/>
</dbReference>
<dbReference type="PROSITE" id="PS50022">
    <property type="entry name" value="FA58C_3"/>
    <property type="match status" value="1"/>
</dbReference>